<protein>
    <submittedName>
        <fullName evidence="1">TetR/AcrR family tetracycline transcriptional repressor</fullName>
    </submittedName>
</protein>
<keyword evidence="2" id="KW-1185">Reference proteome</keyword>
<sequence>MDAMSEAEAGLFRKMLGGGLFELMGSDGSFEFGLNLILLGIEQVIKEQE</sequence>
<proteinExistence type="predicted"/>
<dbReference type="SUPFAM" id="SSF48498">
    <property type="entry name" value="Tetracyclin repressor-like, C-terminal domain"/>
    <property type="match status" value="1"/>
</dbReference>
<dbReference type="Proteomes" id="UP000256304">
    <property type="component" value="Unassembled WGS sequence"/>
</dbReference>
<dbReference type="AlphaFoldDB" id="A0A3D9RHV7"/>
<name>A0A3D9RHV7_9BACL</name>
<dbReference type="InterPro" id="IPR036271">
    <property type="entry name" value="Tet_transcr_reg_TetR-rel_C_sf"/>
</dbReference>
<organism evidence="1 2">
    <name type="scientific">Paenibacillus taihuensis</name>
    <dbReference type="NCBI Taxonomy" id="1156355"/>
    <lineage>
        <taxon>Bacteria</taxon>
        <taxon>Bacillati</taxon>
        <taxon>Bacillota</taxon>
        <taxon>Bacilli</taxon>
        <taxon>Bacillales</taxon>
        <taxon>Paenibacillaceae</taxon>
        <taxon>Paenibacillus</taxon>
    </lineage>
</organism>
<accession>A0A3D9RHV7</accession>
<comment type="caution">
    <text evidence="1">The sequence shown here is derived from an EMBL/GenBank/DDBJ whole genome shotgun (WGS) entry which is preliminary data.</text>
</comment>
<gene>
    <name evidence="1" type="ORF">A8990_12566</name>
</gene>
<evidence type="ECO:0000313" key="1">
    <source>
        <dbReference type="EMBL" id="REE78669.1"/>
    </source>
</evidence>
<reference evidence="1 2" key="1">
    <citation type="submission" date="2018-08" db="EMBL/GenBank/DDBJ databases">
        <title>Genomic Encyclopedia of Type Strains, Phase III (KMG-III): the genomes of soil and plant-associated and newly described type strains.</title>
        <authorList>
            <person name="Whitman W."/>
        </authorList>
    </citation>
    <scope>NUCLEOTIDE SEQUENCE [LARGE SCALE GENOMIC DNA]</scope>
    <source>
        <strain evidence="1 2">CGMCC 1.10966</strain>
    </source>
</reference>
<dbReference type="EMBL" id="QTTN01000025">
    <property type="protein sequence ID" value="REE78669.1"/>
    <property type="molecule type" value="Genomic_DNA"/>
</dbReference>
<evidence type="ECO:0000313" key="2">
    <source>
        <dbReference type="Proteomes" id="UP000256304"/>
    </source>
</evidence>